<proteinExistence type="predicted"/>
<comment type="caution">
    <text evidence="1">The sequence shown here is derived from an EMBL/GenBank/DDBJ whole genome shotgun (WGS) entry which is preliminary data.</text>
</comment>
<dbReference type="VEuPathDB" id="ToxoDB:CSUI_008441"/>
<evidence type="ECO:0000313" key="1">
    <source>
        <dbReference type="EMBL" id="PHJ17736.1"/>
    </source>
</evidence>
<sequence>GECVWICAFLAFLHLFLVLRSFKLFFSTSDVRLGIQTVYSSPHEIISFRLKGASCRSCLHSSTLRVTRFEVELLDELPNRRDRYVAVSWLW</sequence>
<name>A0A2C6KMX0_9APIC</name>
<dbReference type="EMBL" id="MIGC01004726">
    <property type="protein sequence ID" value="PHJ17736.1"/>
    <property type="molecule type" value="Genomic_DNA"/>
</dbReference>
<keyword evidence="2" id="KW-1185">Reference proteome</keyword>
<gene>
    <name evidence="1" type="ORF">CSUI_008441</name>
</gene>
<evidence type="ECO:0000313" key="2">
    <source>
        <dbReference type="Proteomes" id="UP000221165"/>
    </source>
</evidence>
<feature type="non-terminal residue" evidence="1">
    <location>
        <position position="1"/>
    </location>
</feature>
<dbReference type="RefSeq" id="XP_067919451.1">
    <property type="nucleotide sequence ID" value="XM_068068574.1"/>
</dbReference>
<reference evidence="1 2" key="1">
    <citation type="journal article" date="2017" name="Int. J. Parasitol.">
        <title>The genome of the protozoan parasite Cystoisospora suis and a reverse vaccinology approach to identify vaccine candidates.</title>
        <authorList>
            <person name="Palmieri N."/>
            <person name="Shrestha A."/>
            <person name="Ruttkowski B."/>
            <person name="Beck T."/>
            <person name="Vogl C."/>
            <person name="Tomley F."/>
            <person name="Blake D.P."/>
            <person name="Joachim A."/>
        </authorList>
    </citation>
    <scope>NUCLEOTIDE SEQUENCE [LARGE SCALE GENOMIC DNA]</scope>
    <source>
        <strain evidence="1 2">Wien I</strain>
    </source>
</reference>
<dbReference type="GeneID" id="94431785"/>
<dbReference type="AlphaFoldDB" id="A0A2C6KMX0"/>
<organism evidence="1 2">
    <name type="scientific">Cystoisospora suis</name>
    <dbReference type="NCBI Taxonomy" id="483139"/>
    <lineage>
        <taxon>Eukaryota</taxon>
        <taxon>Sar</taxon>
        <taxon>Alveolata</taxon>
        <taxon>Apicomplexa</taxon>
        <taxon>Conoidasida</taxon>
        <taxon>Coccidia</taxon>
        <taxon>Eucoccidiorida</taxon>
        <taxon>Eimeriorina</taxon>
        <taxon>Sarcocystidae</taxon>
        <taxon>Cystoisospora</taxon>
    </lineage>
</organism>
<protein>
    <submittedName>
        <fullName evidence="1">Uncharacterized protein</fullName>
    </submittedName>
</protein>
<accession>A0A2C6KMX0</accession>
<dbReference type="Proteomes" id="UP000221165">
    <property type="component" value="Unassembled WGS sequence"/>
</dbReference>